<dbReference type="InterPro" id="IPR001322">
    <property type="entry name" value="Lamin_tail_dom"/>
</dbReference>
<keyword evidence="1" id="KW-0732">Signal</keyword>
<dbReference type="Proteomes" id="UP000320386">
    <property type="component" value="Chromosome"/>
</dbReference>
<gene>
    <name evidence="3" type="ORF">Pan265_15550</name>
</gene>
<dbReference type="AlphaFoldDB" id="A0A518BXK1"/>
<dbReference type="KEGG" id="mcad:Pan265_15550"/>
<evidence type="ECO:0000256" key="1">
    <source>
        <dbReference type="SAM" id="SignalP"/>
    </source>
</evidence>
<proteinExistence type="predicted"/>
<evidence type="ECO:0000313" key="3">
    <source>
        <dbReference type="EMBL" id="QDU71703.1"/>
    </source>
</evidence>
<dbReference type="PROSITE" id="PS51841">
    <property type="entry name" value="LTD"/>
    <property type="match status" value="1"/>
</dbReference>
<dbReference type="InterPro" id="IPR036415">
    <property type="entry name" value="Lamin_tail_dom_sf"/>
</dbReference>
<dbReference type="OrthoDB" id="266505at2"/>
<dbReference type="Pfam" id="PF00932">
    <property type="entry name" value="LTD"/>
    <property type="match status" value="1"/>
</dbReference>
<reference evidence="3 4" key="1">
    <citation type="submission" date="2019-02" db="EMBL/GenBank/DDBJ databases">
        <title>Deep-cultivation of Planctomycetes and their phenomic and genomic characterization uncovers novel biology.</title>
        <authorList>
            <person name="Wiegand S."/>
            <person name="Jogler M."/>
            <person name="Boedeker C."/>
            <person name="Pinto D."/>
            <person name="Vollmers J."/>
            <person name="Rivas-Marin E."/>
            <person name="Kohn T."/>
            <person name="Peeters S.H."/>
            <person name="Heuer A."/>
            <person name="Rast P."/>
            <person name="Oberbeckmann S."/>
            <person name="Bunk B."/>
            <person name="Jeske O."/>
            <person name="Meyerdierks A."/>
            <person name="Storesund J.E."/>
            <person name="Kallscheuer N."/>
            <person name="Luecker S."/>
            <person name="Lage O.M."/>
            <person name="Pohl T."/>
            <person name="Merkel B.J."/>
            <person name="Hornburger P."/>
            <person name="Mueller R.-W."/>
            <person name="Bruemmer F."/>
            <person name="Labrenz M."/>
            <person name="Spormann A.M."/>
            <person name="Op den Camp H."/>
            <person name="Overmann J."/>
            <person name="Amann R."/>
            <person name="Jetten M.S.M."/>
            <person name="Mascher T."/>
            <person name="Medema M.H."/>
            <person name="Devos D.P."/>
            <person name="Kaster A.-K."/>
            <person name="Ovreas L."/>
            <person name="Rohde M."/>
            <person name="Galperin M.Y."/>
            <person name="Jogler C."/>
        </authorList>
    </citation>
    <scope>NUCLEOTIDE SEQUENCE [LARGE SCALE GENOMIC DNA]</scope>
    <source>
        <strain evidence="3 4">Pan265</strain>
    </source>
</reference>
<evidence type="ECO:0000313" key="4">
    <source>
        <dbReference type="Proteomes" id="UP000320386"/>
    </source>
</evidence>
<feature type="signal peptide" evidence="1">
    <location>
        <begin position="1"/>
        <end position="23"/>
    </location>
</feature>
<keyword evidence="4" id="KW-1185">Reference proteome</keyword>
<dbReference type="EMBL" id="CP036280">
    <property type="protein sequence ID" value="QDU71703.1"/>
    <property type="molecule type" value="Genomic_DNA"/>
</dbReference>
<dbReference type="Gene3D" id="2.60.40.1260">
    <property type="entry name" value="Lamin Tail domain"/>
    <property type="match status" value="1"/>
</dbReference>
<name>A0A518BXK1_9BACT</name>
<dbReference type="SUPFAM" id="SSF74853">
    <property type="entry name" value="Lamin A/C globular tail domain"/>
    <property type="match status" value="1"/>
</dbReference>
<feature type="chain" id="PRO_5022024595" description="LTD domain-containing protein" evidence="1">
    <location>
        <begin position="24"/>
        <end position="457"/>
    </location>
</feature>
<protein>
    <recommendedName>
        <fullName evidence="2">LTD domain-containing protein</fullName>
    </recommendedName>
</protein>
<evidence type="ECO:0000259" key="2">
    <source>
        <dbReference type="PROSITE" id="PS51841"/>
    </source>
</evidence>
<dbReference type="InterPro" id="IPR013424">
    <property type="entry name" value="Ice-binding_C"/>
</dbReference>
<sequence length="457" mass="47693" precursor="true">MERVTTSTLLIAALMGFGANADAQVYVNEVLYDLDVNDNSGSSEPDGEFIELYNAGTADVDLSGWVLDTRDPFGAGPNYPLPAGSIIPAGGYFVVGSANVPNVDYTPLPRPASGLASQDQGYMEDRNETVELYDAAGALIDAVAFETSKGIATTDPVIGAQLGGGIYASQSLVPGVGVGQSMSRYLDGVDTDVNGYDFGQLPQTPGASNNLPQVVSHNVPDVDGLATGTTLTGDYTASYINPEVIDPTVVSAMNPTAIPASPQGGNAIAMADFGGTFATSNELVDGFDIYAYIDTNPTPLRGGANPSAESTMFGIGNSGIFFNVPDPASRLSVGSGINGSTGLAWLISRSEVDVFLYLVDAKNGGQNSTWDILAEFDLTGVDADWARLSIDAENGVAMYNDNVVNFDAQPELLGPFYAGHNEFIDGFASRPATWDVVPEPASLALTGLGCLAMLRRR</sequence>
<accession>A0A518BXK1</accession>
<organism evidence="3 4">
    <name type="scientific">Mucisphaera calidilacus</name>
    <dbReference type="NCBI Taxonomy" id="2527982"/>
    <lineage>
        <taxon>Bacteria</taxon>
        <taxon>Pseudomonadati</taxon>
        <taxon>Planctomycetota</taxon>
        <taxon>Phycisphaerae</taxon>
        <taxon>Phycisphaerales</taxon>
        <taxon>Phycisphaeraceae</taxon>
        <taxon>Mucisphaera</taxon>
    </lineage>
</organism>
<dbReference type="RefSeq" id="WP_145445894.1">
    <property type="nucleotide sequence ID" value="NZ_CP036280.1"/>
</dbReference>
<feature type="domain" description="LTD" evidence="2">
    <location>
        <begin position="13"/>
        <end position="147"/>
    </location>
</feature>
<dbReference type="NCBIfam" id="TIGR02595">
    <property type="entry name" value="PEP_CTERM"/>
    <property type="match status" value="1"/>
</dbReference>